<dbReference type="KEGG" id="aaf:AURANDRAFT_69041"/>
<dbReference type="EMBL" id="GL833660">
    <property type="protein sequence ID" value="EGB02265.1"/>
    <property type="molecule type" value="Genomic_DNA"/>
</dbReference>
<dbReference type="eggNOG" id="KOG1075">
    <property type="taxonomic scope" value="Eukaryota"/>
</dbReference>
<protein>
    <recommendedName>
        <fullName evidence="3">Reverse transcriptase domain-containing protein</fullName>
    </recommendedName>
</protein>
<dbReference type="AlphaFoldDB" id="F0YRJ5"/>
<dbReference type="GeneID" id="20227200"/>
<evidence type="ECO:0000313" key="1">
    <source>
        <dbReference type="EMBL" id="EGB02265.1"/>
    </source>
</evidence>
<organism evidence="2">
    <name type="scientific">Aureococcus anophagefferens</name>
    <name type="common">Harmful bloom alga</name>
    <dbReference type="NCBI Taxonomy" id="44056"/>
    <lineage>
        <taxon>Eukaryota</taxon>
        <taxon>Sar</taxon>
        <taxon>Stramenopiles</taxon>
        <taxon>Ochrophyta</taxon>
        <taxon>Pelagophyceae</taxon>
        <taxon>Pelagomonadales</taxon>
        <taxon>Pelagomonadaceae</taxon>
        <taxon>Aureococcus</taxon>
    </lineage>
</organism>
<proteinExistence type="predicted"/>
<accession>F0YRJ5</accession>
<dbReference type="RefSeq" id="XP_009043037.1">
    <property type="nucleotide sequence ID" value="XM_009044789.1"/>
</dbReference>
<reference evidence="1 2" key="1">
    <citation type="journal article" date="2011" name="Proc. Natl. Acad. Sci. U.S.A.">
        <title>Niche of harmful alga Aureococcus anophagefferens revealed through ecogenomics.</title>
        <authorList>
            <person name="Gobler C.J."/>
            <person name="Berry D.L."/>
            <person name="Dyhrman S.T."/>
            <person name="Wilhelm S.W."/>
            <person name="Salamov A."/>
            <person name="Lobanov A.V."/>
            <person name="Zhang Y."/>
            <person name="Collier J.L."/>
            <person name="Wurch L.L."/>
            <person name="Kustka A.B."/>
            <person name="Dill B.D."/>
            <person name="Shah M."/>
            <person name="VerBerkmoes N.C."/>
            <person name="Kuo A."/>
            <person name="Terry A."/>
            <person name="Pangilinan J."/>
            <person name="Lindquist E.A."/>
            <person name="Lucas S."/>
            <person name="Paulsen I.T."/>
            <person name="Hattenrath-Lehmann T.K."/>
            <person name="Talmage S.C."/>
            <person name="Walker E.A."/>
            <person name="Koch F."/>
            <person name="Burson A.M."/>
            <person name="Marcoval M.A."/>
            <person name="Tang Y.Z."/>
            <person name="Lecleir G.R."/>
            <person name="Coyne K.J."/>
            <person name="Berg G.M."/>
            <person name="Bertrand E.M."/>
            <person name="Saito M.A."/>
            <person name="Gladyshev V.N."/>
            <person name="Grigoriev I.V."/>
        </authorList>
    </citation>
    <scope>NUCLEOTIDE SEQUENCE [LARGE SCALE GENOMIC DNA]</scope>
    <source>
        <strain evidence="2">CCMP 1984</strain>
    </source>
</reference>
<evidence type="ECO:0000313" key="2">
    <source>
        <dbReference type="Proteomes" id="UP000002729"/>
    </source>
</evidence>
<name>F0YRJ5_AURAN</name>
<dbReference type="Proteomes" id="UP000002729">
    <property type="component" value="Unassembled WGS sequence"/>
</dbReference>
<evidence type="ECO:0008006" key="3">
    <source>
        <dbReference type="Google" id="ProtNLM"/>
    </source>
</evidence>
<dbReference type="InParanoid" id="F0YRJ5"/>
<gene>
    <name evidence="1" type="ORF">AURANDRAFT_69041</name>
</gene>
<dbReference type="PANTHER" id="PTHR19446">
    <property type="entry name" value="REVERSE TRANSCRIPTASES"/>
    <property type="match status" value="1"/>
</dbReference>
<feature type="non-terminal residue" evidence="1">
    <location>
        <position position="374"/>
    </location>
</feature>
<keyword evidence="2" id="KW-1185">Reference proteome</keyword>
<dbReference type="OrthoDB" id="10037236at2759"/>
<sequence>MVPTALRAAPAARRRAADADAALGLVLDAIQGAEDAVVGVASGPARSPLPSCSWWTPAVAAAWRRVDDGRRARRSAPGAAAADAADAALAAAAAQYAEVKAAAIAEAAYELLLGQDPGSHEARRLHGIIQTEILGRAARGATHEWDAVRAADGSVVRDAAGVAARLSEWTAELHAERRNDPRYSESEYARLEREHADWERFERDRECGASLRYSALRARWESFERGADAGVVFGPAEWSAYLASCVRWSEVAAAIAASSSATSPSPADGICPPALKCGGMPLELALAAVFDVAMRTGAVPASWRTGYVRWLFKKGDELDPSCFRGIVLTSLVGKVFERVLLARLRRWALAVGAVPDLQAVPCGSVVEHLATLNE</sequence>